<evidence type="ECO:0000256" key="1">
    <source>
        <dbReference type="ARBA" id="ARBA00001966"/>
    </source>
</evidence>
<reference evidence="8" key="1">
    <citation type="submission" date="2022-03" db="EMBL/GenBank/DDBJ databases">
        <title>Identification of a novel bacterium isolated from mangrove sediments.</title>
        <authorList>
            <person name="Pan X."/>
        </authorList>
    </citation>
    <scope>NUCLEOTIDE SEQUENCE</scope>
    <source>
        <strain evidence="8">B2580</strain>
    </source>
</reference>
<dbReference type="Pfam" id="PF13186">
    <property type="entry name" value="SPASM"/>
    <property type="match status" value="1"/>
</dbReference>
<dbReference type="SFLD" id="SFLDG01387">
    <property type="entry name" value="BtrN-like_SPASM_domain_contain"/>
    <property type="match status" value="1"/>
</dbReference>
<feature type="domain" description="Radical SAM core" evidence="7">
    <location>
        <begin position="26"/>
        <end position="250"/>
    </location>
</feature>
<dbReference type="InterPro" id="IPR058240">
    <property type="entry name" value="rSAM_sf"/>
</dbReference>
<name>A0ABT0AZH0_9SPHN</name>
<keyword evidence="6" id="KW-0411">Iron-sulfur</keyword>
<dbReference type="Pfam" id="PF04055">
    <property type="entry name" value="Radical_SAM"/>
    <property type="match status" value="1"/>
</dbReference>
<dbReference type="InterPro" id="IPR013785">
    <property type="entry name" value="Aldolase_TIM"/>
</dbReference>
<evidence type="ECO:0000256" key="2">
    <source>
        <dbReference type="ARBA" id="ARBA00022485"/>
    </source>
</evidence>
<gene>
    <name evidence="8" type="ORF">MTR64_06355</name>
</gene>
<dbReference type="InterPro" id="IPR023885">
    <property type="entry name" value="4Fe4S-binding_SPASM_dom"/>
</dbReference>
<evidence type="ECO:0000256" key="4">
    <source>
        <dbReference type="ARBA" id="ARBA00022723"/>
    </source>
</evidence>
<dbReference type="PROSITE" id="PS51918">
    <property type="entry name" value="RADICAL_SAM"/>
    <property type="match status" value="1"/>
</dbReference>
<dbReference type="SUPFAM" id="SSF102114">
    <property type="entry name" value="Radical SAM enzymes"/>
    <property type="match status" value="1"/>
</dbReference>
<protein>
    <submittedName>
        <fullName evidence="8">Radical SAM protein</fullName>
    </submittedName>
</protein>
<organism evidence="8 9">
    <name type="scientific">Novosphingobium album</name>
    <name type="common">ex Hu et al. 2023</name>
    <dbReference type="NCBI Taxonomy" id="2930093"/>
    <lineage>
        <taxon>Bacteria</taxon>
        <taxon>Pseudomonadati</taxon>
        <taxon>Pseudomonadota</taxon>
        <taxon>Alphaproteobacteria</taxon>
        <taxon>Sphingomonadales</taxon>
        <taxon>Sphingomonadaceae</taxon>
        <taxon>Novosphingobium</taxon>
    </lineage>
</organism>
<dbReference type="SFLD" id="SFLDS00029">
    <property type="entry name" value="Radical_SAM"/>
    <property type="match status" value="1"/>
</dbReference>
<evidence type="ECO:0000259" key="7">
    <source>
        <dbReference type="PROSITE" id="PS51918"/>
    </source>
</evidence>
<dbReference type="PANTHER" id="PTHR11228:SF35">
    <property type="entry name" value="MOLYBDENUM COFACTOR BIOSYNTHESIS PROTEIN A-RELATED"/>
    <property type="match status" value="1"/>
</dbReference>
<evidence type="ECO:0000313" key="9">
    <source>
        <dbReference type="Proteomes" id="UP001162880"/>
    </source>
</evidence>
<sequence length="357" mass="39591">MRREIAEKVQPRIQAARTRLGDVVPLRTPYVVFIDPSSACNFQCTFCPTGDRELIKSTGRYQGRLSLADFEKAVGDIAQFDDKIKALRLYKDGEPLLNKNLPAMIRMARDAGIAECIDTTSNGYLLSGEVGERLAAAGLDRINLSIDGMSEEQFLTFAKSKVDFPSFVANIRDFYTAVAGQVEVVVKTTSEIIGEDLHDKFYDTFGDYCDRIFVENASPCWPDFDVEERMDISITTGLYGNEIVDVQTCPYLFYSISVNSDLSVSACFVDWSRGLDVGTLKERSLKEIWTGPEMQAHRLAHLQGQRSNHAICGNCSQVTHCKADNVDADRDRMLKAISGLPEDSFSAAVAGEYAHVG</sequence>
<dbReference type="InterPro" id="IPR050377">
    <property type="entry name" value="Radical_SAM_PqqE_MftC-like"/>
</dbReference>
<dbReference type="EMBL" id="JALHLE010000007">
    <property type="protein sequence ID" value="MCJ2178176.1"/>
    <property type="molecule type" value="Genomic_DNA"/>
</dbReference>
<keyword evidence="9" id="KW-1185">Reference proteome</keyword>
<dbReference type="InterPro" id="IPR034391">
    <property type="entry name" value="AdoMet-like_SPASM_containing"/>
</dbReference>
<dbReference type="SFLD" id="SFLDG01067">
    <property type="entry name" value="SPASM/twitch_domain_containing"/>
    <property type="match status" value="1"/>
</dbReference>
<keyword evidence="5" id="KW-0408">Iron</keyword>
<evidence type="ECO:0000256" key="6">
    <source>
        <dbReference type="ARBA" id="ARBA00023014"/>
    </source>
</evidence>
<keyword evidence="2" id="KW-0004">4Fe-4S</keyword>
<keyword evidence="4" id="KW-0479">Metal-binding</keyword>
<dbReference type="CDD" id="cd01335">
    <property type="entry name" value="Radical_SAM"/>
    <property type="match status" value="1"/>
</dbReference>
<comment type="cofactor">
    <cofactor evidence="1">
        <name>[4Fe-4S] cluster</name>
        <dbReference type="ChEBI" id="CHEBI:49883"/>
    </cofactor>
</comment>
<evidence type="ECO:0000313" key="8">
    <source>
        <dbReference type="EMBL" id="MCJ2178176.1"/>
    </source>
</evidence>
<keyword evidence="3" id="KW-0949">S-adenosyl-L-methionine</keyword>
<evidence type="ECO:0000256" key="3">
    <source>
        <dbReference type="ARBA" id="ARBA00022691"/>
    </source>
</evidence>
<proteinExistence type="predicted"/>
<dbReference type="RefSeq" id="WP_243991962.1">
    <property type="nucleotide sequence ID" value="NZ_JALHLE010000007.1"/>
</dbReference>
<dbReference type="InterPro" id="IPR007197">
    <property type="entry name" value="rSAM"/>
</dbReference>
<evidence type="ECO:0000256" key="5">
    <source>
        <dbReference type="ARBA" id="ARBA00023004"/>
    </source>
</evidence>
<dbReference type="Proteomes" id="UP001162880">
    <property type="component" value="Unassembled WGS sequence"/>
</dbReference>
<comment type="caution">
    <text evidence="8">The sequence shown here is derived from an EMBL/GenBank/DDBJ whole genome shotgun (WGS) entry which is preliminary data.</text>
</comment>
<dbReference type="Gene3D" id="3.20.20.70">
    <property type="entry name" value="Aldolase class I"/>
    <property type="match status" value="1"/>
</dbReference>
<dbReference type="PANTHER" id="PTHR11228">
    <property type="entry name" value="RADICAL SAM DOMAIN PROTEIN"/>
    <property type="match status" value="1"/>
</dbReference>
<accession>A0ABT0AZH0</accession>